<dbReference type="AlphaFoldDB" id="A0AAV2C688"/>
<dbReference type="PANTHER" id="PTHR31286:SF167">
    <property type="entry name" value="OS09G0268800 PROTEIN"/>
    <property type="match status" value="1"/>
</dbReference>
<feature type="region of interest" description="Disordered" evidence="2">
    <location>
        <begin position="259"/>
        <end position="283"/>
    </location>
</feature>
<keyword evidence="5" id="KW-1185">Reference proteome</keyword>
<sequence>MLVVRSWVPPSPAVAASLLWEPLEVQMWGVPFECFTAKLAQRLGSALGETTTPTLHRSDVSGGLYFRAEPVLDLAAPLPVEIEVGHVTAGKGNFIVKIKYERLPVFCYFCGIIGHIGANCPRKADLEEDPPRYGRFMVSEESGPEITEDMLSRRKKRLTWLRAMSQKPPSFRPAGGFKTPRPQATSGVLVAQMGARLGSNWEDTRRPRPVQVGERMQLLSLNGEPSFAAATHLETTKVEEGMIDEDVAISSPPAAKRIKHNVPALDTNSRVEATSPDWSHGNP</sequence>
<evidence type="ECO:0000313" key="4">
    <source>
        <dbReference type="EMBL" id="CAL1352017.1"/>
    </source>
</evidence>
<reference evidence="4 5" key="1">
    <citation type="submission" date="2024-04" db="EMBL/GenBank/DDBJ databases">
        <authorList>
            <person name="Fracassetti M."/>
        </authorList>
    </citation>
    <scope>NUCLEOTIDE SEQUENCE [LARGE SCALE GENOMIC DNA]</scope>
</reference>
<organism evidence="4 5">
    <name type="scientific">Linum trigynum</name>
    <dbReference type="NCBI Taxonomy" id="586398"/>
    <lineage>
        <taxon>Eukaryota</taxon>
        <taxon>Viridiplantae</taxon>
        <taxon>Streptophyta</taxon>
        <taxon>Embryophyta</taxon>
        <taxon>Tracheophyta</taxon>
        <taxon>Spermatophyta</taxon>
        <taxon>Magnoliopsida</taxon>
        <taxon>eudicotyledons</taxon>
        <taxon>Gunneridae</taxon>
        <taxon>Pentapetalae</taxon>
        <taxon>rosids</taxon>
        <taxon>fabids</taxon>
        <taxon>Malpighiales</taxon>
        <taxon>Linaceae</taxon>
        <taxon>Linum</taxon>
    </lineage>
</organism>
<evidence type="ECO:0000259" key="3">
    <source>
        <dbReference type="PROSITE" id="PS50158"/>
    </source>
</evidence>
<dbReference type="SUPFAM" id="SSF57756">
    <property type="entry name" value="Retrovirus zinc finger-like domains"/>
    <property type="match status" value="1"/>
</dbReference>
<dbReference type="InterPro" id="IPR001878">
    <property type="entry name" value="Znf_CCHC"/>
</dbReference>
<dbReference type="PANTHER" id="PTHR31286">
    <property type="entry name" value="GLYCINE-RICH CELL WALL STRUCTURAL PROTEIN 1.8-LIKE"/>
    <property type="match status" value="1"/>
</dbReference>
<dbReference type="EMBL" id="OZ034813">
    <property type="protein sequence ID" value="CAL1352017.1"/>
    <property type="molecule type" value="Genomic_DNA"/>
</dbReference>
<evidence type="ECO:0000313" key="5">
    <source>
        <dbReference type="Proteomes" id="UP001497516"/>
    </source>
</evidence>
<keyword evidence="1" id="KW-0862">Zinc</keyword>
<accession>A0AAV2C688</accession>
<evidence type="ECO:0000256" key="2">
    <source>
        <dbReference type="SAM" id="MobiDB-lite"/>
    </source>
</evidence>
<dbReference type="InterPro" id="IPR025836">
    <property type="entry name" value="Zn_knuckle_CX2CX4HX4C"/>
</dbReference>
<dbReference type="GO" id="GO:0008270">
    <property type="term" value="F:zinc ion binding"/>
    <property type="evidence" value="ECO:0007669"/>
    <property type="project" value="UniProtKB-KW"/>
</dbReference>
<proteinExistence type="predicted"/>
<dbReference type="Pfam" id="PF14392">
    <property type="entry name" value="zf-CCHC_4"/>
    <property type="match status" value="1"/>
</dbReference>
<feature type="domain" description="CCHC-type" evidence="3">
    <location>
        <begin position="107"/>
        <end position="122"/>
    </location>
</feature>
<evidence type="ECO:0000256" key="1">
    <source>
        <dbReference type="PROSITE-ProRule" id="PRU00047"/>
    </source>
</evidence>
<keyword evidence="1" id="KW-0863">Zinc-finger</keyword>
<dbReference type="PROSITE" id="PS50158">
    <property type="entry name" value="ZF_CCHC"/>
    <property type="match status" value="1"/>
</dbReference>
<name>A0AAV2C688_9ROSI</name>
<protein>
    <recommendedName>
        <fullName evidence="3">CCHC-type domain-containing protein</fullName>
    </recommendedName>
</protein>
<dbReference type="InterPro" id="IPR036875">
    <property type="entry name" value="Znf_CCHC_sf"/>
</dbReference>
<dbReference type="InterPro" id="IPR040256">
    <property type="entry name" value="At4g02000-like"/>
</dbReference>
<dbReference type="GO" id="GO:0003676">
    <property type="term" value="F:nucleic acid binding"/>
    <property type="evidence" value="ECO:0007669"/>
    <property type="project" value="InterPro"/>
</dbReference>
<keyword evidence="1" id="KW-0479">Metal-binding</keyword>
<gene>
    <name evidence="4" type="ORF">LTRI10_LOCUS16</name>
</gene>
<dbReference type="Proteomes" id="UP001497516">
    <property type="component" value="Chromosome 1"/>
</dbReference>